<feature type="region of interest" description="Disordered" evidence="6">
    <location>
        <begin position="1242"/>
        <end position="1268"/>
    </location>
</feature>
<dbReference type="GO" id="GO:0008270">
    <property type="term" value="F:zinc ion binding"/>
    <property type="evidence" value="ECO:0007669"/>
    <property type="project" value="UniProtKB-KW"/>
</dbReference>
<keyword evidence="2" id="KW-0677">Repeat</keyword>
<proteinExistence type="predicted"/>
<keyword evidence="1" id="KW-0479">Metal-binding</keyword>
<dbReference type="EMBL" id="NEDP02001979">
    <property type="protein sequence ID" value="OWF52071.1"/>
    <property type="molecule type" value="Genomic_DNA"/>
</dbReference>
<dbReference type="PROSITE" id="PS00028">
    <property type="entry name" value="ZINC_FINGER_C2H2_1"/>
    <property type="match status" value="9"/>
</dbReference>
<feature type="compositionally biased region" description="Basic and acidic residues" evidence="6">
    <location>
        <begin position="774"/>
        <end position="787"/>
    </location>
</feature>
<dbReference type="PROSITE" id="PS50157">
    <property type="entry name" value="ZINC_FINGER_C2H2_2"/>
    <property type="match status" value="9"/>
</dbReference>
<evidence type="ECO:0000256" key="5">
    <source>
        <dbReference type="PROSITE-ProRule" id="PRU00042"/>
    </source>
</evidence>
<dbReference type="OrthoDB" id="18440at2759"/>
<keyword evidence="9" id="KW-1185">Reference proteome</keyword>
<evidence type="ECO:0000256" key="1">
    <source>
        <dbReference type="ARBA" id="ARBA00022723"/>
    </source>
</evidence>
<evidence type="ECO:0000259" key="7">
    <source>
        <dbReference type="PROSITE" id="PS50157"/>
    </source>
</evidence>
<accession>A0A210QTK2</accession>
<feature type="compositionally biased region" description="Basic and acidic residues" evidence="6">
    <location>
        <begin position="453"/>
        <end position="469"/>
    </location>
</feature>
<dbReference type="PANTHER" id="PTHR24409">
    <property type="entry name" value="ZINC FINGER PROTEIN 142"/>
    <property type="match status" value="1"/>
</dbReference>
<feature type="compositionally biased region" description="Basic and acidic residues" evidence="6">
    <location>
        <begin position="132"/>
        <end position="141"/>
    </location>
</feature>
<feature type="region of interest" description="Disordered" evidence="6">
    <location>
        <begin position="1427"/>
        <end position="1526"/>
    </location>
</feature>
<dbReference type="Proteomes" id="UP000242188">
    <property type="component" value="Unassembled WGS sequence"/>
</dbReference>
<feature type="compositionally biased region" description="Acidic residues" evidence="6">
    <location>
        <begin position="121"/>
        <end position="131"/>
    </location>
</feature>
<reference evidence="8 9" key="1">
    <citation type="journal article" date="2017" name="Nat. Ecol. Evol.">
        <title>Scallop genome provides insights into evolution of bilaterian karyotype and development.</title>
        <authorList>
            <person name="Wang S."/>
            <person name="Zhang J."/>
            <person name="Jiao W."/>
            <person name="Li J."/>
            <person name="Xun X."/>
            <person name="Sun Y."/>
            <person name="Guo X."/>
            <person name="Huan P."/>
            <person name="Dong B."/>
            <person name="Zhang L."/>
            <person name="Hu X."/>
            <person name="Sun X."/>
            <person name="Wang J."/>
            <person name="Zhao C."/>
            <person name="Wang Y."/>
            <person name="Wang D."/>
            <person name="Huang X."/>
            <person name="Wang R."/>
            <person name="Lv J."/>
            <person name="Li Y."/>
            <person name="Zhang Z."/>
            <person name="Liu B."/>
            <person name="Lu W."/>
            <person name="Hui Y."/>
            <person name="Liang J."/>
            <person name="Zhou Z."/>
            <person name="Hou R."/>
            <person name="Li X."/>
            <person name="Liu Y."/>
            <person name="Li H."/>
            <person name="Ning X."/>
            <person name="Lin Y."/>
            <person name="Zhao L."/>
            <person name="Xing Q."/>
            <person name="Dou J."/>
            <person name="Li Y."/>
            <person name="Mao J."/>
            <person name="Guo H."/>
            <person name="Dou H."/>
            <person name="Li T."/>
            <person name="Mu C."/>
            <person name="Jiang W."/>
            <person name="Fu Q."/>
            <person name="Fu X."/>
            <person name="Miao Y."/>
            <person name="Liu J."/>
            <person name="Yu Q."/>
            <person name="Li R."/>
            <person name="Liao H."/>
            <person name="Li X."/>
            <person name="Kong Y."/>
            <person name="Jiang Z."/>
            <person name="Chourrout D."/>
            <person name="Li R."/>
            <person name="Bao Z."/>
        </authorList>
    </citation>
    <scope>NUCLEOTIDE SEQUENCE [LARGE SCALE GENOMIC DNA]</scope>
    <source>
        <strain evidence="8 9">PY_sf001</strain>
    </source>
</reference>
<organism evidence="8 9">
    <name type="scientific">Mizuhopecten yessoensis</name>
    <name type="common">Japanese scallop</name>
    <name type="synonym">Patinopecten yessoensis</name>
    <dbReference type="NCBI Taxonomy" id="6573"/>
    <lineage>
        <taxon>Eukaryota</taxon>
        <taxon>Metazoa</taxon>
        <taxon>Spiralia</taxon>
        <taxon>Lophotrochozoa</taxon>
        <taxon>Mollusca</taxon>
        <taxon>Bivalvia</taxon>
        <taxon>Autobranchia</taxon>
        <taxon>Pteriomorphia</taxon>
        <taxon>Pectinida</taxon>
        <taxon>Pectinoidea</taxon>
        <taxon>Pectinidae</taxon>
        <taxon>Mizuhopecten</taxon>
    </lineage>
</organism>
<feature type="domain" description="C2H2-type" evidence="7">
    <location>
        <begin position="1575"/>
        <end position="1602"/>
    </location>
</feature>
<dbReference type="SMART" id="SM00355">
    <property type="entry name" value="ZnF_C2H2"/>
    <property type="match status" value="11"/>
</dbReference>
<comment type="caution">
    <text evidence="8">The sequence shown here is derived from an EMBL/GenBank/DDBJ whole genome shotgun (WGS) entry which is preliminary data.</text>
</comment>
<feature type="domain" description="C2H2-type" evidence="7">
    <location>
        <begin position="1602"/>
        <end position="1628"/>
    </location>
</feature>
<feature type="domain" description="C2H2-type" evidence="7">
    <location>
        <begin position="605"/>
        <end position="632"/>
    </location>
</feature>
<evidence type="ECO:0000313" key="8">
    <source>
        <dbReference type="EMBL" id="OWF52071.1"/>
    </source>
</evidence>
<sequence length="1628" mass="181130">MTDFQDFDILSLINDRPGWEIGMQDDEDLDIPGKADQKNKIPNCFANDESLKSQSYSNFDMKNFASNEQHDNGDATDEYGDNSDQSDNDNSDSDNDSVKSKSAVEESNDSDDGKNEVSFTSDEEEEAGDSDGNEKVDRNNSDEEVEGSGDANSDDRSSLDEPEEGDSDTDDDKSMISKGSVDAIQEQLNEHFSDVSDNDVDILEGGNEEVKEESDKEYTEEEKEEDNDFYDTEDVIVVQFSDISNDESEKDQLSEDEEGNSGLADQNDAGGNDDDVSINSTDNTKFNNIEDGNETDEYDNDKLSDVSFDDGVSKQESVGDEDVRSEEDDKMSNDEDQDNDGDAEWSDADENDTRNDCINDNKIARIKTVKVDEFVDINNGDSNESLDGDSSADESENFDKESGKESDAKTKKDIATMEETESPFGFVIGDVVGVSQEEFDRQDSSNVSATRESLPKQEDSTGTVEKDQDNQDEGNQNNTKPVEDHKMAPMEVELTLPSVYPRVESYHSDNYLFGNAPIKQEPMDDDDYIQEHDYFGQTSTLEMDNQSIPELGTDELGLEAGELLTYQDMFDITATGQYKCKYCSAKLGTFKSLKIHIDRCHQKSYKCQQCDEVFTRSQDLAGHCRIHRKEERLSNETKNKKGGKIKHQPLCKPRHSRSKNVVVEKDGQRMYRCRFCNKKFDMTQKLANHIQWKHKKERQCEQKLQATLGGKHTVTQVSLYGAKMTIKVEPANKDGSQRKQPVYSDTYQCAQCPQIFNKQQAMAVHVRNYHSKQLKNDQEKSKEESHPALKKRSKKKASKQKRLRTISEDRKMNEENSLSDTCSNLEADVTPAKQAKSAIVCPSLKCKLCSKTFQEARELKSHLNGVHAQYCCRYCPKAFYKVEKFMCHSFQHLGDLRYFEDANGEPMVNCRKCKATLPAKAEVTLKHVIGHIKGKNPSGHALSLERQVFLECSECGQPFIAREFLFKHEMKHAVSSGRVSNLKSCTRPATDGSGPASVRANTTIPELNGDPAYTNKYTVCSAPIATSGTPVTTRSEMVALPFTDQTKITTGGENTKGDDNRKVLLRSKILQTELISVTKIPFKCGMCEARFPNSQYLLHHMTLHMNGQYVFKIEVDKKKDELSKGSESSEIPPVDISSSKTTDTPATTQPSSGNQMASSIVQQLSKGSNMASIISSNISPESGDLFNSNDHNNDHTYTSKVKQPLIDSPAVTKSLTNTTVNAPSNTTPSFTKKFIILPSTTVKPSEGQTKPATMVLSTPPQRTASPIKYTAPTTHTTFDITKKLQEMLTKKEQTVTIADDPDAEVVKLPTLGTMTASTRVSHQPSEGKGIGVRMAVEKKIRELLDVYKVPPAKVPPSSRGVQTRYTSLIYPKRVMIQKSEGPTSDATTSSSLNSLVQSVTKTTSETAQSKISALSSGSNVSTIVVERPESSDIRAAEPGNTQYSDTETLSAVSESPETGSPRSISPVVGISSESDSDDLSEDEQALFEETTMSVSVPTEKQEIENASSVKGVKKDAEQHSPTPLPKVSIRNYKNQLDFAQGSWFECELCMYLCKTYKEFKNHLSSHKKSKKTKLVKCSLCPRKFISKWHLSKHMEIHRANAYSCSKCGANFRTSVSVMEHMAEECSPR</sequence>
<feature type="compositionally biased region" description="Polar residues" evidence="6">
    <location>
        <begin position="1439"/>
        <end position="1463"/>
    </location>
</feature>
<evidence type="ECO:0000256" key="6">
    <source>
        <dbReference type="SAM" id="MobiDB-lite"/>
    </source>
</evidence>
<feature type="compositionally biased region" description="Basic and acidic residues" evidence="6">
    <location>
        <begin position="397"/>
        <end position="415"/>
    </location>
</feature>
<protein>
    <submittedName>
        <fullName evidence="8">Zinc finger protein 197</fullName>
    </submittedName>
</protein>
<feature type="compositionally biased region" description="Acidic residues" evidence="6">
    <location>
        <begin position="196"/>
        <end position="212"/>
    </location>
</feature>
<dbReference type="Pfam" id="PF00096">
    <property type="entry name" value="zf-C2H2"/>
    <property type="match status" value="1"/>
</dbReference>
<feature type="compositionally biased region" description="Polar residues" evidence="6">
    <location>
        <begin position="277"/>
        <end position="287"/>
    </location>
</feature>
<gene>
    <name evidence="8" type="ORF">KP79_PYT21261</name>
</gene>
<feature type="domain" description="C2H2-type" evidence="7">
    <location>
        <begin position="671"/>
        <end position="699"/>
    </location>
</feature>
<feature type="region of interest" description="Disordered" evidence="6">
    <location>
        <begin position="1122"/>
        <end position="1158"/>
    </location>
</feature>
<feature type="region of interest" description="Disordered" evidence="6">
    <location>
        <begin position="17"/>
        <end position="42"/>
    </location>
</feature>
<feature type="compositionally biased region" description="Polar residues" evidence="6">
    <location>
        <begin position="57"/>
        <end position="67"/>
    </location>
</feature>
<feature type="region of interest" description="Disordered" evidence="6">
    <location>
        <begin position="57"/>
        <end position="486"/>
    </location>
</feature>
<feature type="domain" description="C2H2-type" evidence="7">
    <location>
        <begin position="870"/>
        <end position="897"/>
    </location>
</feature>
<evidence type="ECO:0000256" key="4">
    <source>
        <dbReference type="ARBA" id="ARBA00022833"/>
    </source>
</evidence>
<dbReference type="Gene3D" id="3.30.160.60">
    <property type="entry name" value="Classic Zinc Finger"/>
    <property type="match status" value="3"/>
</dbReference>
<evidence type="ECO:0000256" key="3">
    <source>
        <dbReference type="ARBA" id="ARBA00022771"/>
    </source>
</evidence>
<feature type="domain" description="C2H2-type" evidence="7">
    <location>
        <begin position="1082"/>
        <end position="1109"/>
    </location>
</feature>
<feature type="compositionally biased region" description="Basic and acidic residues" evidence="6">
    <location>
        <begin position="805"/>
        <end position="814"/>
    </location>
</feature>
<evidence type="ECO:0000256" key="2">
    <source>
        <dbReference type="ARBA" id="ARBA00022737"/>
    </source>
</evidence>
<feature type="compositionally biased region" description="Acidic residues" evidence="6">
    <location>
        <begin position="160"/>
        <end position="171"/>
    </location>
</feature>
<feature type="domain" description="C2H2-type" evidence="7">
    <location>
        <begin position="747"/>
        <end position="775"/>
    </location>
</feature>
<name>A0A210QTK2_MIZYE</name>
<feature type="compositionally biased region" description="Acidic residues" evidence="6">
    <location>
        <begin position="1474"/>
        <end position="1486"/>
    </location>
</feature>
<feature type="compositionally biased region" description="Basic and acidic residues" evidence="6">
    <location>
        <begin position="351"/>
        <end position="373"/>
    </location>
</feature>
<feature type="domain" description="C2H2-type" evidence="7">
    <location>
        <begin position="950"/>
        <end position="973"/>
    </location>
</feature>
<feature type="compositionally biased region" description="Polar residues" evidence="6">
    <location>
        <begin position="1136"/>
        <end position="1158"/>
    </location>
</feature>
<dbReference type="SUPFAM" id="SSF57667">
    <property type="entry name" value="beta-beta-alpha zinc fingers"/>
    <property type="match status" value="4"/>
</dbReference>
<dbReference type="InterPro" id="IPR036236">
    <property type="entry name" value="Znf_C2H2_sf"/>
</dbReference>
<keyword evidence="4" id="KW-0862">Zinc</keyword>
<dbReference type="InterPro" id="IPR013087">
    <property type="entry name" value="Znf_C2H2_type"/>
</dbReference>
<feature type="compositionally biased region" description="Acidic residues" evidence="6">
    <location>
        <begin position="384"/>
        <end position="396"/>
    </location>
</feature>
<keyword evidence="3 5" id="KW-0863">Zinc-finger</keyword>
<feature type="compositionally biased region" description="Acidic residues" evidence="6">
    <location>
        <begin position="318"/>
        <end position="350"/>
    </location>
</feature>
<feature type="compositionally biased region" description="Polar residues" evidence="6">
    <location>
        <begin position="1242"/>
        <end position="1264"/>
    </location>
</feature>
<feature type="compositionally biased region" description="Acidic residues" evidence="6">
    <location>
        <begin position="74"/>
        <end position="95"/>
    </location>
</feature>
<feature type="compositionally biased region" description="Acidic residues" evidence="6">
    <location>
        <begin position="244"/>
        <end position="259"/>
    </location>
</feature>
<feature type="compositionally biased region" description="Acidic residues" evidence="6">
    <location>
        <begin position="218"/>
        <end position="234"/>
    </location>
</feature>
<feature type="compositionally biased region" description="Polar residues" evidence="6">
    <location>
        <begin position="1490"/>
        <end position="1508"/>
    </location>
</feature>
<feature type="domain" description="C2H2-type" evidence="7">
    <location>
        <begin position="844"/>
        <end position="868"/>
    </location>
</feature>
<feature type="compositionally biased region" description="Basic residues" evidence="6">
    <location>
        <begin position="788"/>
        <end position="804"/>
    </location>
</feature>
<feature type="region of interest" description="Disordered" evidence="6">
    <location>
        <begin position="772"/>
        <end position="817"/>
    </location>
</feature>
<evidence type="ECO:0000313" key="9">
    <source>
        <dbReference type="Proteomes" id="UP000242188"/>
    </source>
</evidence>